<dbReference type="EMBL" id="FNVK01000041">
    <property type="protein sequence ID" value="SEG17228.1"/>
    <property type="molecule type" value="Genomic_DNA"/>
</dbReference>
<evidence type="ECO:0000313" key="2">
    <source>
        <dbReference type="EMBL" id="SEG17228.1"/>
    </source>
</evidence>
<reference evidence="3" key="1">
    <citation type="submission" date="2005-08" db="EMBL/GenBank/DDBJ databases">
        <title>Complete sequence of chromosome 1 of Nitrosospira multiformis ATCC 25196.</title>
        <authorList>
            <person name="Copeland A."/>
            <person name="Lucas S."/>
            <person name="Lapidus A."/>
            <person name="Barry K."/>
            <person name="Detter J.C."/>
            <person name="Glavina T."/>
            <person name="Hammon N."/>
            <person name="Israni S."/>
            <person name="Pitluck S."/>
            <person name="Chain P."/>
            <person name="Malfatti S."/>
            <person name="Shin M."/>
            <person name="Vergez L."/>
            <person name="Schmutz J."/>
            <person name="Larimer F."/>
            <person name="Land M."/>
            <person name="Hauser L."/>
            <person name="Kyrpides N."/>
            <person name="Lykidis A."/>
            <person name="Richardson P."/>
        </authorList>
    </citation>
    <scope>NUCLEOTIDE SEQUENCE [LARGE SCALE GENOMIC DNA]</scope>
    <source>
        <strain evidence="3">ATCC 25196 / NCIMB 11849 / C 71</strain>
    </source>
</reference>
<keyword evidence="3" id="KW-1185">Reference proteome</keyword>
<dbReference type="OrthoDB" id="5298532at2"/>
<reference evidence="1" key="2">
    <citation type="submission" date="2005-08" db="EMBL/GenBank/DDBJ databases">
        <title>Complete sequence of Chromosome 1 of Nitrosospira multiformis ATCC 25196.</title>
        <authorList>
            <consortium name="US DOE Joint Genome Institute"/>
            <person name="Copeland A."/>
            <person name="Lucas S."/>
            <person name="Lapidus A."/>
            <person name="Barry K."/>
            <person name="Detter J.C."/>
            <person name="Glavina T."/>
            <person name="Hammon N."/>
            <person name="Israni S."/>
            <person name="Pitluck S."/>
            <person name="Chain P."/>
            <person name="Malfatti S."/>
            <person name="Shin M."/>
            <person name="Vergez L."/>
            <person name="Schmutz J."/>
            <person name="Larimer F."/>
            <person name="Land M."/>
            <person name="Hauser L."/>
            <person name="Kyrpides N."/>
            <person name="Lykidis A."/>
            <person name="Richardson P."/>
        </authorList>
    </citation>
    <scope>NUCLEOTIDE SEQUENCE</scope>
    <source>
        <strain evidence="1">ATCC 25196</strain>
    </source>
</reference>
<evidence type="ECO:0000313" key="4">
    <source>
        <dbReference type="Proteomes" id="UP000236751"/>
    </source>
</evidence>
<proteinExistence type="predicted"/>
<dbReference type="eggNOG" id="COG3311">
    <property type="taxonomic scope" value="Bacteria"/>
</dbReference>
<dbReference type="Proteomes" id="UP000002718">
    <property type="component" value="Chromosome"/>
</dbReference>
<evidence type="ECO:0000313" key="3">
    <source>
        <dbReference type="Proteomes" id="UP000002718"/>
    </source>
</evidence>
<dbReference type="AlphaFoldDB" id="Q2YD00"/>
<dbReference type="Gene3D" id="1.10.238.160">
    <property type="match status" value="1"/>
</dbReference>
<evidence type="ECO:0000313" key="1">
    <source>
        <dbReference type="EMBL" id="ABB73371.1"/>
    </source>
</evidence>
<name>Q2YD00_NITMU</name>
<accession>Q2YD00</accession>
<gene>
    <name evidence="1" type="ordered locus">Nmul_A0062</name>
    <name evidence="2" type="ORF">SAMN05216403_14110</name>
</gene>
<dbReference type="EMBL" id="CP000103">
    <property type="protein sequence ID" value="ABB73371.1"/>
    <property type="molecule type" value="Genomic_DNA"/>
</dbReference>
<dbReference type="RefSeq" id="WP_011379426.1">
    <property type="nucleotide sequence ID" value="NC_007614.1"/>
</dbReference>
<dbReference type="HOGENOM" id="CLU_140176_11_3_4"/>
<dbReference type="KEGG" id="nmu:Nmul_A0062"/>
<protein>
    <submittedName>
        <fullName evidence="1 2">Transcriptional regulator</fullName>
    </submittedName>
</protein>
<dbReference type="Proteomes" id="UP000236751">
    <property type="component" value="Unassembled WGS sequence"/>
</dbReference>
<sequence>MPQQSKRVKQEDVIPDALKHFDSLPDSANVRQPVLKGLLNCSDATVWRRVNDGTLPQPTKLGRMTFWNVGKLRKVLASLQGTAQ</sequence>
<reference evidence="1 3" key="3">
    <citation type="journal article" date="2008" name="Appl. Environ. Microbiol.">
        <title>Complete genome sequence of Nitrosospira multiformis, an ammonia-oxidizing bacterium from the soil environment.</title>
        <authorList>
            <person name="Norton J.M."/>
            <person name="Klotz M.G."/>
            <person name="Stein L.Y."/>
            <person name="Arp D.J."/>
            <person name="Bottomley P.J."/>
            <person name="Chain P.S."/>
            <person name="Hauser L.J."/>
            <person name="Land M.L."/>
            <person name="Larimer F.W."/>
            <person name="Shin M.W."/>
            <person name="Starkenburg S.R."/>
        </authorList>
    </citation>
    <scope>NUCLEOTIDE SEQUENCE [LARGE SCALE GENOMIC DNA]</scope>
    <source>
        <strain evidence="1">ATCC 25196</strain>
        <strain evidence="3">ATCC 25196 / NCIMB 11849 / C 71</strain>
    </source>
</reference>
<reference evidence="2 4" key="4">
    <citation type="submission" date="2016-10" db="EMBL/GenBank/DDBJ databases">
        <authorList>
            <person name="de Groot N.N."/>
        </authorList>
    </citation>
    <scope>NUCLEOTIDE SEQUENCE [LARGE SCALE GENOMIC DNA]</scope>
    <source>
        <strain evidence="2 4">Nl13</strain>
    </source>
</reference>
<organism evidence="1 3">
    <name type="scientific">Nitrosospira multiformis (strain ATCC 25196 / NCIMB 11849 / C 71)</name>
    <dbReference type="NCBI Taxonomy" id="323848"/>
    <lineage>
        <taxon>Bacteria</taxon>
        <taxon>Pseudomonadati</taxon>
        <taxon>Pseudomonadota</taxon>
        <taxon>Betaproteobacteria</taxon>
        <taxon>Nitrosomonadales</taxon>
        <taxon>Nitrosomonadaceae</taxon>
        <taxon>Nitrosospira</taxon>
    </lineage>
</organism>